<evidence type="ECO:0000256" key="2">
    <source>
        <dbReference type="SAM" id="Phobius"/>
    </source>
</evidence>
<keyword evidence="4" id="KW-1185">Reference proteome</keyword>
<dbReference type="EMBL" id="BAAAHQ010000016">
    <property type="protein sequence ID" value="GAA0930484.1"/>
    <property type="molecule type" value="Genomic_DNA"/>
</dbReference>
<organism evidence="3 4">
    <name type="scientific">Nonomuraea longicatena</name>
    <dbReference type="NCBI Taxonomy" id="83682"/>
    <lineage>
        <taxon>Bacteria</taxon>
        <taxon>Bacillati</taxon>
        <taxon>Actinomycetota</taxon>
        <taxon>Actinomycetes</taxon>
        <taxon>Streptosporangiales</taxon>
        <taxon>Streptosporangiaceae</taxon>
        <taxon>Nonomuraea</taxon>
    </lineage>
</organism>
<evidence type="ECO:0000313" key="3">
    <source>
        <dbReference type="EMBL" id="GAA0930484.1"/>
    </source>
</evidence>
<dbReference type="Proteomes" id="UP001501578">
    <property type="component" value="Unassembled WGS sequence"/>
</dbReference>
<dbReference type="RefSeq" id="WP_343950933.1">
    <property type="nucleotide sequence ID" value="NZ_BAAAHQ010000016.1"/>
</dbReference>
<gene>
    <name evidence="3" type="ORF">GCM10009560_34980</name>
</gene>
<feature type="region of interest" description="Disordered" evidence="1">
    <location>
        <begin position="1"/>
        <end position="24"/>
    </location>
</feature>
<keyword evidence="2" id="KW-1133">Transmembrane helix</keyword>
<keyword evidence="2" id="KW-0472">Membrane</keyword>
<evidence type="ECO:0000256" key="1">
    <source>
        <dbReference type="SAM" id="MobiDB-lite"/>
    </source>
</evidence>
<proteinExistence type="predicted"/>
<accession>A0ABN1PML2</accession>
<feature type="compositionally biased region" description="Low complexity" evidence="1">
    <location>
        <begin position="1"/>
        <end position="16"/>
    </location>
</feature>
<keyword evidence="2" id="KW-0812">Transmembrane</keyword>
<evidence type="ECO:0000313" key="4">
    <source>
        <dbReference type="Proteomes" id="UP001501578"/>
    </source>
</evidence>
<sequence>MSSAAEPQAEAAALDSAGGGRPRSGRGRWIVAALAITQTIGYGVLYYAFSVFLGSR</sequence>
<feature type="transmembrane region" description="Helical" evidence="2">
    <location>
        <begin position="29"/>
        <end position="49"/>
    </location>
</feature>
<comment type="caution">
    <text evidence="3">The sequence shown here is derived from an EMBL/GenBank/DDBJ whole genome shotgun (WGS) entry which is preliminary data.</text>
</comment>
<name>A0ABN1PML2_9ACTN</name>
<reference evidence="3 4" key="1">
    <citation type="journal article" date="2019" name="Int. J. Syst. Evol. Microbiol.">
        <title>The Global Catalogue of Microorganisms (GCM) 10K type strain sequencing project: providing services to taxonomists for standard genome sequencing and annotation.</title>
        <authorList>
            <consortium name="The Broad Institute Genomics Platform"/>
            <consortium name="The Broad Institute Genome Sequencing Center for Infectious Disease"/>
            <person name="Wu L."/>
            <person name="Ma J."/>
        </authorList>
    </citation>
    <scope>NUCLEOTIDE SEQUENCE [LARGE SCALE GENOMIC DNA]</scope>
    <source>
        <strain evidence="3 4">JCM 11136</strain>
    </source>
</reference>
<protein>
    <recommendedName>
        <fullName evidence="5">MFS transporter</fullName>
    </recommendedName>
</protein>
<evidence type="ECO:0008006" key="5">
    <source>
        <dbReference type="Google" id="ProtNLM"/>
    </source>
</evidence>